<dbReference type="PANTHER" id="PTHR46696:SF1">
    <property type="entry name" value="CYTOCHROME P450 YJIB-RELATED"/>
    <property type="match status" value="1"/>
</dbReference>
<comment type="caution">
    <text evidence="2">The sequence shown here is derived from an EMBL/GenBank/DDBJ whole genome shotgun (WGS) entry which is preliminary data.</text>
</comment>
<protein>
    <submittedName>
        <fullName evidence="2">Cytochrome P450</fullName>
    </submittedName>
</protein>
<dbReference type="EMBL" id="JADQDF010000001">
    <property type="protein sequence ID" value="MBW0126433.1"/>
    <property type="molecule type" value="Genomic_DNA"/>
</dbReference>
<evidence type="ECO:0000256" key="1">
    <source>
        <dbReference type="ARBA" id="ARBA00010617"/>
    </source>
</evidence>
<name>A0ABS6U397_9PSEU</name>
<reference evidence="2 3" key="1">
    <citation type="submission" date="2020-11" db="EMBL/GenBank/DDBJ databases">
        <title>Pseudonocardia abyssalis sp. nov. and Pseudonocardia oceani sp. nov., description and phylogenomic analysis of two novel actinomycetes isolated from the deep Southern Ocean.</title>
        <authorList>
            <person name="Parra J."/>
        </authorList>
    </citation>
    <scope>NUCLEOTIDE SEQUENCE [LARGE SCALE GENOMIC DNA]</scope>
    <source>
        <strain evidence="3">KRD185</strain>
    </source>
</reference>
<sequence>MAQGLAGADPDAEQVLVEVLLTDHGAPGPYAGYRRLREQAPRLRTAAGLLVLSGYRDCEAALRDRALGKVDESLGFQLAAVPEDLRRQALRRFRRTMLFRNPPDHTRLRRLVSSVFTPRHVEALRPAVVRRIAALLDGFAGRDVVDVVTELALPLPVGVIGDLLGVPDVDLAVAAPWVRDLVAPLEPSADVDAVEAAVRAEDQLAAYVGDLLVEKRRRPGDDLLSRLATARGEDQLDDDECVGTAILLFAAGFETTTNLIGNGLTALLAAPGQADLLRERPGLAGSAVEELLRFDAPVQTDGRTALVDTVVADIEVAAGQVVLMLLGAGNRDPEVYTDPDSLDITRRQAAPLSLGGGLHFCLGAPLARLEAVELFPRLLARFPELAAAGPETWRPGLSFRGLAHLPVAPGRPA</sequence>
<dbReference type="Pfam" id="PF00067">
    <property type="entry name" value="p450"/>
    <property type="match status" value="1"/>
</dbReference>
<dbReference type="PANTHER" id="PTHR46696">
    <property type="entry name" value="P450, PUTATIVE (EUROFUNG)-RELATED"/>
    <property type="match status" value="1"/>
</dbReference>
<comment type="similarity">
    <text evidence="1">Belongs to the cytochrome P450 family.</text>
</comment>
<dbReference type="Proteomes" id="UP000694300">
    <property type="component" value="Unassembled WGS sequence"/>
</dbReference>
<accession>A0ABS6U397</accession>
<proteinExistence type="inferred from homology"/>
<gene>
    <name evidence="2" type="ORF">I4I82_01810</name>
</gene>
<evidence type="ECO:0000313" key="3">
    <source>
        <dbReference type="Proteomes" id="UP000694300"/>
    </source>
</evidence>
<evidence type="ECO:0000313" key="2">
    <source>
        <dbReference type="EMBL" id="MBW0126433.1"/>
    </source>
</evidence>
<keyword evidence="3" id="KW-1185">Reference proteome</keyword>
<organism evidence="2 3">
    <name type="scientific">Pseudonocardia oceani</name>
    <dbReference type="NCBI Taxonomy" id="2792013"/>
    <lineage>
        <taxon>Bacteria</taxon>
        <taxon>Bacillati</taxon>
        <taxon>Actinomycetota</taxon>
        <taxon>Actinomycetes</taxon>
        <taxon>Pseudonocardiales</taxon>
        <taxon>Pseudonocardiaceae</taxon>
        <taxon>Pseudonocardia</taxon>
    </lineage>
</organism>
<dbReference type="InterPro" id="IPR001128">
    <property type="entry name" value="Cyt_P450"/>
</dbReference>
<dbReference type="CDD" id="cd20625">
    <property type="entry name" value="CYP164-like"/>
    <property type="match status" value="1"/>
</dbReference>